<evidence type="ECO:0000313" key="3">
    <source>
        <dbReference type="Proteomes" id="UP000193411"/>
    </source>
</evidence>
<feature type="region of interest" description="Disordered" evidence="1">
    <location>
        <begin position="59"/>
        <end position="83"/>
    </location>
</feature>
<comment type="caution">
    <text evidence="2">The sequence shown here is derived from an EMBL/GenBank/DDBJ whole genome shotgun (WGS) entry which is preliminary data.</text>
</comment>
<protein>
    <submittedName>
        <fullName evidence="2">Uncharacterized protein</fullName>
    </submittedName>
</protein>
<dbReference type="Proteomes" id="UP000193411">
    <property type="component" value="Unassembled WGS sequence"/>
</dbReference>
<reference evidence="2 3" key="1">
    <citation type="submission" date="2016-07" db="EMBL/GenBank/DDBJ databases">
        <title>Pervasive Adenine N6-methylation of Active Genes in Fungi.</title>
        <authorList>
            <consortium name="DOE Joint Genome Institute"/>
            <person name="Mondo S.J."/>
            <person name="Dannebaum R.O."/>
            <person name="Kuo R.C."/>
            <person name="Labutti K."/>
            <person name="Haridas S."/>
            <person name="Kuo A."/>
            <person name="Salamov A."/>
            <person name="Ahrendt S.R."/>
            <person name="Lipzen A."/>
            <person name="Sullivan W."/>
            <person name="Andreopoulos W.B."/>
            <person name="Clum A."/>
            <person name="Lindquist E."/>
            <person name="Daum C."/>
            <person name="Ramamoorthy G.K."/>
            <person name="Gryganskyi A."/>
            <person name="Culley D."/>
            <person name="Magnuson J.K."/>
            <person name="James T.Y."/>
            <person name="O'Malley M.A."/>
            <person name="Stajich J.E."/>
            <person name="Spatafora J.W."/>
            <person name="Visel A."/>
            <person name="Grigoriev I.V."/>
        </authorList>
    </citation>
    <scope>NUCLEOTIDE SEQUENCE [LARGE SCALE GENOMIC DNA]</scope>
    <source>
        <strain evidence="2 3">PL171</strain>
    </source>
</reference>
<feature type="compositionally biased region" description="Low complexity" evidence="1">
    <location>
        <begin position="413"/>
        <end position="424"/>
    </location>
</feature>
<evidence type="ECO:0000256" key="1">
    <source>
        <dbReference type="SAM" id="MobiDB-lite"/>
    </source>
</evidence>
<dbReference type="AlphaFoldDB" id="A0A1Y2I1J3"/>
<sequence>MHGAIVPALASCTAACKWTLPRVYTLEVPPGVLEQVLARIRLPAWYGLVVHPKVPMPAGEKTATTKAHGGGGKNNNNTNNSTADKAATADAGALAVTIDTHLPLSFKFARLRALHVARCKDLALNRTHMAQLTELSVHPRQLMQLGAAPHAKFGANLTTLLIEPDMLMGVLHLNTQLAFPNLKSLHLGASSPYLMPTHWTSGTGAAGASARRLDDHAAALATASPASAAPMRIEPAGRALEWLTSLPALCALYIRHPMRLVFPYAPSHVPLKLVFANKHSGNVWRELARGLDFAPCLVGRPHAGAVADRPPPVVHVRVGYPLGDNDLEVEGVVADMEPLLVALGRDEQRACDVAWRACDVARRRPGSGAGSPATTAVVEDVVGGPVICVVANEASDAKSAAAAATGGTKGRVDSAVGSSASSSRETSPVRTTAQGVPGGGRRRRIGSESARSGMPSAAKVGFARNRRATVGPGSV</sequence>
<dbReference type="EMBL" id="MCFL01000002">
    <property type="protein sequence ID" value="ORZ40748.1"/>
    <property type="molecule type" value="Genomic_DNA"/>
</dbReference>
<accession>A0A1Y2I1J3</accession>
<keyword evidence="3" id="KW-1185">Reference proteome</keyword>
<feature type="compositionally biased region" description="Low complexity" evidence="1">
    <location>
        <begin position="74"/>
        <end position="83"/>
    </location>
</feature>
<feature type="region of interest" description="Disordered" evidence="1">
    <location>
        <begin position="402"/>
        <end position="475"/>
    </location>
</feature>
<proteinExistence type="predicted"/>
<feature type="compositionally biased region" description="Polar residues" evidence="1">
    <location>
        <begin position="425"/>
        <end position="434"/>
    </location>
</feature>
<evidence type="ECO:0000313" key="2">
    <source>
        <dbReference type="EMBL" id="ORZ40748.1"/>
    </source>
</evidence>
<organism evidence="2 3">
    <name type="scientific">Catenaria anguillulae PL171</name>
    <dbReference type="NCBI Taxonomy" id="765915"/>
    <lineage>
        <taxon>Eukaryota</taxon>
        <taxon>Fungi</taxon>
        <taxon>Fungi incertae sedis</taxon>
        <taxon>Blastocladiomycota</taxon>
        <taxon>Blastocladiomycetes</taxon>
        <taxon>Blastocladiales</taxon>
        <taxon>Catenariaceae</taxon>
        <taxon>Catenaria</taxon>
    </lineage>
</organism>
<gene>
    <name evidence="2" type="ORF">BCR44DRAFT_1423719</name>
</gene>
<name>A0A1Y2I1J3_9FUNG</name>